<feature type="domain" description="Pyruvate phosphate dikinase AMP/ATP-binding" evidence="2">
    <location>
        <begin position="2"/>
        <end position="78"/>
    </location>
</feature>
<evidence type="ECO:0000313" key="3">
    <source>
        <dbReference type="EMBL" id="MCM1988862.1"/>
    </source>
</evidence>
<evidence type="ECO:0008006" key="5">
    <source>
        <dbReference type="Google" id="ProtNLM"/>
    </source>
</evidence>
<reference evidence="3" key="1">
    <citation type="journal article" date="2021" name="mSystems">
        <title>Bacteria and Archaea Synergistically Convert Glycine Betaine to Biogenic Methane in the Formosa Cold Seep of the South China Sea.</title>
        <authorList>
            <person name="Li L."/>
            <person name="Zhang W."/>
            <person name="Zhang S."/>
            <person name="Song L."/>
            <person name="Sun Q."/>
            <person name="Zhang H."/>
            <person name="Xiang H."/>
            <person name="Dong X."/>
        </authorList>
    </citation>
    <scope>NUCLEOTIDE SEQUENCE</scope>
    <source>
        <strain evidence="3">ZWT</strain>
    </source>
</reference>
<evidence type="ECO:0000259" key="1">
    <source>
        <dbReference type="Pfam" id="PF00391"/>
    </source>
</evidence>
<dbReference type="Gene3D" id="3.30.470.20">
    <property type="entry name" value="ATP-grasp fold, B domain"/>
    <property type="match status" value="1"/>
</dbReference>
<evidence type="ECO:0000313" key="4">
    <source>
        <dbReference type="Proteomes" id="UP001056429"/>
    </source>
</evidence>
<protein>
    <recommendedName>
        <fullName evidence="5">PEP-utilising enzyme mobile domain-containing protein</fullName>
    </recommendedName>
</protein>
<dbReference type="GO" id="GO:0016301">
    <property type="term" value="F:kinase activity"/>
    <property type="evidence" value="ECO:0007669"/>
    <property type="project" value="InterPro"/>
</dbReference>
<dbReference type="Proteomes" id="UP001056429">
    <property type="component" value="Unassembled WGS sequence"/>
</dbReference>
<evidence type="ECO:0000259" key="2">
    <source>
        <dbReference type="Pfam" id="PF01326"/>
    </source>
</evidence>
<gene>
    <name evidence="3" type="ORF">KDK92_03845</name>
</gene>
<dbReference type="SUPFAM" id="SSF52009">
    <property type="entry name" value="Phosphohistidine domain"/>
    <property type="match status" value="1"/>
</dbReference>
<dbReference type="GO" id="GO:0005524">
    <property type="term" value="F:ATP binding"/>
    <property type="evidence" value="ECO:0007669"/>
    <property type="project" value="InterPro"/>
</dbReference>
<accession>A0A9J6NY00</accession>
<reference evidence="3" key="2">
    <citation type="submission" date="2021-04" db="EMBL/GenBank/DDBJ databases">
        <authorList>
            <person name="Dong X."/>
        </authorList>
    </citation>
    <scope>NUCLEOTIDE SEQUENCE</scope>
    <source>
        <strain evidence="3">ZWT</strain>
    </source>
</reference>
<dbReference type="Pfam" id="PF00391">
    <property type="entry name" value="PEP-utilizers"/>
    <property type="match status" value="1"/>
</dbReference>
<dbReference type="Pfam" id="PF01326">
    <property type="entry name" value="PPDK_N"/>
    <property type="match status" value="1"/>
</dbReference>
<dbReference type="AlphaFoldDB" id="A0A9J6NY00"/>
<dbReference type="PANTHER" id="PTHR43615">
    <property type="entry name" value="PHOSPHOENOLPYRUVATE SYNTHASE-RELATED"/>
    <property type="match status" value="1"/>
</dbReference>
<sequence length="631" mass="70735">MEKQVNEKKIAVLLKSDGGIVEKANKDPKKQALTDDQIFELSKLIKNCEKHYGKPMDTEWAFEGGKLYLLQSRPITTHLPLFSELLTEPGADKLLYLDSMGMTQGITDSLSVLGTEIWAEVMEAIKGALLITSIDGTMPTLHGRQYFNLSNLQKGLGEKIVGSMTKDYDANVKKILADLDMSEYMPSELPESLKGIKGNVAKMSLKFLPPVFKVMFGGHEKPAADYINASNSVMNRANNFSPENDFNKTTDKAIEDIGTIMNTIGIMLAGMISIKKINKMFKGHDVENEITALSMDLDGNPTSEMGHLMFKLASYDELQNTKDSKDFVKKINKKSYSNKLLTDYNEFIDKFGVRGFKEIDIASPRAYEDIGSIYDRLKEINIESSQISNVKQKRKESYDKLYAIAKEGKFEKKFVKQAEIYQATFGYREHPKYVVVYVIARLHDLCLKIGKQFVNQGRLENAYQIFDLHKDEITKAQKDKKFDLMKLRDKNLAPYKTVEHVKDWPLVIDSRGKIFKPKMEIKDGDLVGTPIAVGKIRGRAKVLHSPYEKPLNPGEILVTTSTEPSWTPIFINAAGVVMEIGGPLQHGGIIAREYGIPCVSGLMGIMDIVKDGDLLEVDGTNGIVKIVEEAK</sequence>
<comment type="caution">
    <text evidence="3">The sequence shown here is derived from an EMBL/GenBank/DDBJ whole genome shotgun (WGS) entry which is preliminary data.</text>
</comment>
<keyword evidence="4" id="KW-1185">Reference proteome</keyword>
<dbReference type="InterPro" id="IPR002192">
    <property type="entry name" value="PPDK_AMP/ATP-bd"/>
</dbReference>
<dbReference type="InterPro" id="IPR051549">
    <property type="entry name" value="PEP_Utilizing_Enz"/>
</dbReference>
<dbReference type="EMBL" id="JAGSOJ010000001">
    <property type="protein sequence ID" value="MCM1988862.1"/>
    <property type="molecule type" value="Genomic_DNA"/>
</dbReference>
<organism evidence="3 4">
    <name type="scientific">Oceanirhabdus seepicola</name>
    <dbReference type="NCBI Taxonomy" id="2828781"/>
    <lineage>
        <taxon>Bacteria</taxon>
        <taxon>Bacillati</taxon>
        <taxon>Bacillota</taxon>
        <taxon>Clostridia</taxon>
        <taxon>Eubacteriales</taxon>
        <taxon>Clostridiaceae</taxon>
        <taxon>Oceanirhabdus</taxon>
    </lineage>
</organism>
<dbReference type="SUPFAM" id="SSF56059">
    <property type="entry name" value="Glutathione synthetase ATP-binding domain-like"/>
    <property type="match status" value="1"/>
</dbReference>
<feature type="domain" description="PEP-utilising enzyme mobile" evidence="1">
    <location>
        <begin position="552"/>
        <end position="622"/>
    </location>
</feature>
<dbReference type="InterPro" id="IPR008279">
    <property type="entry name" value="PEP-util_enz_mobile_dom"/>
</dbReference>
<name>A0A9J6NY00_9CLOT</name>
<dbReference type="RefSeq" id="WP_250857729.1">
    <property type="nucleotide sequence ID" value="NZ_JAGSOJ010000001.1"/>
</dbReference>
<dbReference type="InterPro" id="IPR036637">
    <property type="entry name" value="Phosphohistidine_dom_sf"/>
</dbReference>
<dbReference type="PANTHER" id="PTHR43615:SF1">
    <property type="entry name" value="PPDK_N DOMAIN-CONTAINING PROTEIN"/>
    <property type="match status" value="1"/>
</dbReference>
<proteinExistence type="predicted"/>
<dbReference type="Gene3D" id="3.50.30.10">
    <property type="entry name" value="Phosphohistidine domain"/>
    <property type="match status" value="1"/>
</dbReference>